<gene>
    <name evidence="3" type="ORF">DW813_16540</name>
</gene>
<dbReference type="SUPFAM" id="SSF53383">
    <property type="entry name" value="PLP-dependent transferases"/>
    <property type="match status" value="1"/>
</dbReference>
<dbReference type="PANTHER" id="PTHR42691:SF1">
    <property type="entry name" value="ASPARTATE AMINOTRANSFERASE YHDR-RELATED"/>
    <property type="match status" value="1"/>
</dbReference>
<sequence length="398" mass="44114">MISQKIQKALQGSSAIRAMFVEGNELAARVGRENVYDFSLGNPATPAPAALNEAIKQLVDETDPLVLHGYMDNAGYPDVRQAVAENLNKRFGTAFTSHNIVMTVGAAGGLNIIFKTILDPGDEVIVFAPYFGEYKSYAANFDAEVVEVAPDFETFQPDLAALEKAVNEKTKAVIVNTPNNPTGVIYHEETMKKMAGILEKKEKEIGHEIYLISDEPYRELVYDGNQEDFLTKYYRNTIVGYSFSKSLSLPGERIGYVVVPDEVENADQVIDGIVVSNRTLGFVNAPSLLQKAVAKCLDEKTNLAFYDENRKMLYEGLQKLGFHCIKPEGAFYMWVKSPETDEEKFVAAGKKYNIIMVKGSAFGCAGYVRLAYCVSHETVKNALTAFEKLAEDYGLYTE</sequence>
<keyword evidence="1 3" id="KW-0032">Aminotransferase</keyword>
<evidence type="ECO:0000313" key="4">
    <source>
        <dbReference type="Proteomes" id="UP000266391"/>
    </source>
</evidence>
<evidence type="ECO:0000256" key="1">
    <source>
        <dbReference type="RuleBase" id="RU000481"/>
    </source>
</evidence>
<dbReference type="Pfam" id="PF00155">
    <property type="entry name" value="Aminotran_1_2"/>
    <property type="match status" value="1"/>
</dbReference>
<comment type="similarity">
    <text evidence="1">Belongs to the class-I pyridoxal-phosphate-dependent aminotransferase family.</text>
</comment>
<dbReference type="RefSeq" id="WP_118093803.1">
    <property type="nucleotide sequence ID" value="NZ_CATWND010000047.1"/>
</dbReference>
<accession>A0A396A9B4</accession>
<proteinExistence type="inferred from homology"/>
<dbReference type="EMBL" id="QSIQ01000049">
    <property type="protein sequence ID" value="RHC98259.1"/>
    <property type="molecule type" value="Genomic_DNA"/>
</dbReference>
<dbReference type="Proteomes" id="UP000266391">
    <property type="component" value="Unassembled WGS sequence"/>
</dbReference>
<dbReference type="EC" id="2.6.1.-" evidence="1"/>
<evidence type="ECO:0000259" key="2">
    <source>
        <dbReference type="Pfam" id="PF00155"/>
    </source>
</evidence>
<dbReference type="PANTHER" id="PTHR42691">
    <property type="entry name" value="ASPARTATE AMINOTRANSFERASE YHDR-RELATED"/>
    <property type="match status" value="1"/>
</dbReference>
<dbReference type="GO" id="GO:0008483">
    <property type="term" value="F:transaminase activity"/>
    <property type="evidence" value="ECO:0007669"/>
    <property type="project" value="UniProtKB-KW"/>
</dbReference>
<dbReference type="InterPro" id="IPR015422">
    <property type="entry name" value="PyrdxlP-dep_Trfase_small"/>
</dbReference>
<dbReference type="NCBIfam" id="NF005305">
    <property type="entry name" value="PRK06836.1"/>
    <property type="match status" value="1"/>
</dbReference>
<evidence type="ECO:0000313" key="3">
    <source>
        <dbReference type="EMBL" id="RHC98259.1"/>
    </source>
</evidence>
<dbReference type="InterPro" id="IPR004838">
    <property type="entry name" value="NHTrfase_class1_PyrdxlP-BS"/>
</dbReference>
<keyword evidence="1 3" id="KW-0808">Transferase</keyword>
<feature type="domain" description="Aminotransferase class I/classII large" evidence="2">
    <location>
        <begin position="34"/>
        <end position="385"/>
    </location>
</feature>
<dbReference type="Gene3D" id="3.90.1150.10">
    <property type="entry name" value="Aspartate Aminotransferase, domain 1"/>
    <property type="match status" value="2"/>
</dbReference>
<comment type="caution">
    <text evidence="3">The sequence shown here is derived from an EMBL/GenBank/DDBJ whole genome shotgun (WGS) entry which is preliminary data.</text>
</comment>
<dbReference type="InterPro" id="IPR004839">
    <property type="entry name" value="Aminotransferase_I/II_large"/>
</dbReference>
<dbReference type="Gene3D" id="3.40.640.10">
    <property type="entry name" value="Type I PLP-dependent aspartate aminotransferase-like (Major domain)"/>
    <property type="match status" value="1"/>
</dbReference>
<dbReference type="CDD" id="cd00609">
    <property type="entry name" value="AAT_like"/>
    <property type="match status" value="1"/>
</dbReference>
<dbReference type="InterPro" id="IPR015424">
    <property type="entry name" value="PyrdxlP-dep_Trfase"/>
</dbReference>
<dbReference type="AlphaFoldDB" id="A0A396A9B4"/>
<reference evidence="3 4" key="1">
    <citation type="submission" date="2018-08" db="EMBL/GenBank/DDBJ databases">
        <title>A genome reference for cultivated species of the human gut microbiota.</title>
        <authorList>
            <person name="Zou Y."/>
            <person name="Xue W."/>
            <person name="Luo G."/>
        </authorList>
    </citation>
    <scope>NUCLEOTIDE SEQUENCE [LARGE SCALE GENOMIC DNA]</scope>
    <source>
        <strain evidence="3 4">AM32-8LB</strain>
    </source>
</reference>
<name>A0A396A9B4_9FIRM</name>
<dbReference type="PROSITE" id="PS00105">
    <property type="entry name" value="AA_TRANSFER_CLASS_1"/>
    <property type="match status" value="1"/>
</dbReference>
<organism evidence="3 4">
    <name type="scientific">Roseburia inulinivorans</name>
    <dbReference type="NCBI Taxonomy" id="360807"/>
    <lineage>
        <taxon>Bacteria</taxon>
        <taxon>Bacillati</taxon>
        <taxon>Bacillota</taxon>
        <taxon>Clostridia</taxon>
        <taxon>Lachnospirales</taxon>
        <taxon>Lachnospiraceae</taxon>
        <taxon>Roseburia</taxon>
    </lineage>
</organism>
<protein>
    <recommendedName>
        <fullName evidence="1">Aminotransferase</fullName>
        <ecNumber evidence="1">2.6.1.-</ecNumber>
    </recommendedName>
</protein>
<dbReference type="GO" id="GO:0030170">
    <property type="term" value="F:pyridoxal phosphate binding"/>
    <property type="evidence" value="ECO:0007669"/>
    <property type="project" value="InterPro"/>
</dbReference>
<comment type="cofactor">
    <cofactor evidence="1">
        <name>pyridoxal 5'-phosphate</name>
        <dbReference type="ChEBI" id="CHEBI:597326"/>
    </cofactor>
</comment>
<dbReference type="InterPro" id="IPR015421">
    <property type="entry name" value="PyrdxlP-dep_Trfase_major"/>
</dbReference>